<sequence>MDSERPTPLVDDIGGTRRKLEAWFSERRGTDITIGDLNIPEGTGMSNVTLLFDIEWQEHGERHTMACVGRLQPEIERPVFPDYDLTLQYQVMESVGRLSDVPVPTLLGLETDLTVLGVQFYVMAHTPGRIPPDMPPYNMDGWLMHEANQEQRQTAWFAAVDAMAKFHQLDYQALGFEHLGQPGVTPMQQQLTYWQNYHDWGLEGAQHEIGQRALNWLQANQPAQEPTVLCWGDARIGNVIFTESLDGVAALLDWEMAVLGNPVQDIAWYNFLDAAFAEGLGLPRLEGLPSYEETVRRWEQASGFSAEHYDYYLIFAGARFALILSRIMLATGQDGEVQGNFVCQLLARHLDQIGA</sequence>
<dbReference type="Proteomes" id="UP000235162">
    <property type="component" value="Unassembled WGS sequence"/>
</dbReference>
<dbReference type="AlphaFoldDB" id="A0AAP8MDR2"/>
<accession>A0AAP8MDR2</accession>
<dbReference type="PANTHER" id="PTHR21310:SF40">
    <property type="entry name" value="AMINOGLYCOSIDE PHOSPHOTRANSFERASE DOMAIN-CONTAINING PROTEIN-RELATED"/>
    <property type="match status" value="1"/>
</dbReference>
<comment type="caution">
    <text evidence="2">The sequence shown here is derived from an EMBL/GenBank/DDBJ whole genome shotgun (WGS) entry which is preliminary data.</text>
</comment>
<evidence type="ECO:0000313" key="2">
    <source>
        <dbReference type="EMBL" id="PLW85910.1"/>
    </source>
</evidence>
<dbReference type="KEGG" id="hja:BST95_06535"/>
<name>A0AAP8MDR2_9GAMM</name>
<dbReference type="CDD" id="cd05154">
    <property type="entry name" value="ACAD10_11_N-like"/>
    <property type="match status" value="1"/>
</dbReference>
<dbReference type="EMBL" id="PKUR01000003">
    <property type="protein sequence ID" value="PLW85910.1"/>
    <property type="molecule type" value="Genomic_DNA"/>
</dbReference>
<feature type="domain" description="Aminoglycoside phosphotransferase" evidence="1">
    <location>
        <begin position="97"/>
        <end position="271"/>
    </location>
</feature>
<evidence type="ECO:0000313" key="3">
    <source>
        <dbReference type="Proteomes" id="UP000235162"/>
    </source>
</evidence>
<proteinExistence type="predicted"/>
<reference evidence="2 3" key="1">
    <citation type="submission" date="2018-01" db="EMBL/GenBank/DDBJ databases">
        <title>The draft genome sequence of Halioglobus japonicus S1-36.</title>
        <authorList>
            <person name="Du Z.-J."/>
            <person name="Shi M.-J."/>
        </authorList>
    </citation>
    <scope>NUCLEOTIDE SEQUENCE [LARGE SCALE GENOMIC DNA]</scope>
    <source>
        <strain evidence="2 3">S1-36</strain>
    </source>
</reference>
<dbReference type="InterPro" id="IPR051678">
    <property type="entry name" value="AGP_Transferase"/>
</dbReference>
<dbReference type="Gene3D" id="3.90.1200.10">
    <property type="match status" value="1"/>
</dbReference>
<dbReference type="InterPro" id="IPR041726">
    <property type="entry name" value="ACAD10_11_N"/>
</dbReference>
<organism evidence="2 3">
    <name type="scientific">Halioglobus japonicus</name>
    <dbReference type="NCBI Taxonomy" id="930805"/>
    <lineage>
        <taxon>Bacteria</taxon>
        <taxon>Pseudomonadati</taxon>
        <taxon>Pseudomonadota</taxon>
        <taxon>Gammaproteobacteria</taxon>
        <taxon>Cellvibrionales</taxon>
        <taxon>Halieaceae</taxon>
        <taxon>Halioglobus</taxon>
    </lineage>
</organism>
<dbReference type="SUPFAM" id="SSF56112">
    <property type="entry name" value="Protein kinase-like (PK-like)"/>
    <property type="match status" value="1"/>
</dbReference>
<protein>
    <submittedName>
        <fullName evidence="2">Phosphotransferase family protein</fullName>
    </submittedName>
</protein>
<dbReference type="Gene3D" id="3.30.200.20">
    <property type="entry name" value="Phosphorylase Kinase, domain 1"/>
    <property type="match status" value="1"/>
</dbReference>
<dbReference type="InterPro" id="IPR011009">
    <property type="entry name" value="Kinase-like_dom_sf"/>
</dbReference>
<dbReference type="RefSeq" id="WP_084198604.1">
    <property type="nucleotide sequence ID" value="NZ_BMYL01000003.1"/>
</dbReference>
<dbReference type="Pfam" id="PF01636">
    <property type="entry name" value="APH"/>
    <property type="match status" value="1"/>
</dbReference>
<gene>
    <name evidence="2" type="ORF">C0029_15090</name>
</gene>
<evidence type="ECO:0000259" key="1">
    <source>
        <dbReference type="Pfam" id="PF01636"/>
    </source>
</evidence>
<keyword evidence="3" id="KW-1185">Reference proteome</keyword>
<dbReference type="PANTHER" id="PTHR21310">
    <property type="entry name" value="AMINOGLYCOSIDE PHOSPHOTRANSFERASE-RELATED-RELATED"/>
    <property type="match status" value="1"/>
</dbReference>
<dbReference type="InterPro" id="IPR002575">
    <property type="entry name" value="Aminoglycoside_PTrfase"/>
</dbReference>